<evidence type="ECO:0000313" key="2">
    <source>
        <dbReference type="Proteomes" id="UP001475781"/>
    </source>
</evidence>
<dbReference type="RefSeq" id="WP_341582336.1">
    <property type="nucleotide sequence ID" value="NZ_CP101118.1"/>
</dbReference>
<dbReference type="Pfam" id="PF13469">
    <property type="entry name" value="Sulfotransfer_3"/>
    <property type="match status" value="1"/>
</dbReference>
<name>A0ABZ2W555_9GAMM</name>
<proteinExistence type="predicted"/>
<reference evidence="1 2" key="1">
    <citation type="submission" date="2022-07" db="EMBL/GenBank/DDBJ databases">
        <title>A copper resistant bacterium isolated from sediment samples of deep sea hydrothermal areas.</title>
        <authorList>
            <person name="Zeng X."/>
        </authorList>
    </citation>
    <scope>NUCLEOTIDE SEQUENCE [LARGE SCALE GENOMIC DNA]</scope>
    <source>
        <strain evidence="2">CuT 6</strain>
    </source>
</reference>
<dbReference type="Gene3D" id="3.40.50.300">
    <property type="entry name" value="P-loop containing nucleotide triphosphate hydrolases"/>
    <property type="match status" value="1"/>
</dbReference>
<sequence>MRYKSLVQLFYNSYFKLQDFNSRKGLRSPVFIVGTGRSGTHFLCSCLNSFSELDDGFSGKESRYMFDRISELTVRQNPLSSSVRGYYSSMMRSVYPKTLVDQTHPNIWNVEQLKNWFPNARFLTLNRDVYSVVFSMINHPGVAAWEINHFKYPKPNRFLGITEKNRNIYCNRLSDIQRFVFRWCAHTERSMELIETYPDSVMGIRYEDLAADMVREMGKVADFLEIDPPNELQYFNEKSLLKKNSLSREQVREIDEALMLYKESGG</sequence>
<dbReference type="InterPro" id="IPR027417">
    <property type="entry name" value="P-loop_NTPase"/>
</dbReference>
<protein>
    <submittedName>
        <fullName evidence="1">Sulfotransferase</fullName>
    </submittedName>
</protein>
<evidence type="ECO:0000313" key="1">
    <source>
        <dbReference type="EMBL" id="WZF89793.1"/>
    </source>
</evidence>
<dbReference type="Proteomes" id="UP001475781">
    <property type="component" value="Chromosome"/>
</dbReference>
<dbReference type="EMBL" id="CP101118">
    <property type="protein sequence ID" value="WZF89793.1"/>
    <property type="molecule type" value="Genomic_DNA"/>
</dbReference>
<accession>A0ABZ2W555</accession>
<organism evidence="1 2">
    <name type="scientific">Marinobacter metalliresistant</name>
    <dbReference type="NCBI Taxonomy" id="2961995"/>
    <lineage>
        <taxon>Bacteria</taxon>
        <taxon>Pseudomonadati</taxon>
        <taxon>Pseudomonadota</taxon>
        <taxon>Gammaproteobacteria</taxon>
        <taxon>Pseudomonadales</taxon>
        <taxon>Marinobacteraceae</taxon>
        <taxon>Marinobacter</taxon>
    </lineage>
</organism>
<gene>
    <name evidence="1" type="ORF">NLK58_06245</name>
</gene>
<dbReference type="SUPFAM" id="SSF52540">
    <property type="entry name" value="P-loop containing nucleoside triphosphate hydrolases"/>
    <property type="match status" value="1"/>
</dbReference>
<keyword evidence="2" id="KW-1185">Reference proteome</keyword>